<gene>
    <name evidence="12" type="ORF">M6B38_238015</name>
    <name evidence="13" type="ORF">M6B38_409155</name>
</gene>
<dbReference type="InterPro" id="IPR017441">
    <property type="entry name" value="Protein_kinase_ATP_BS"/>
</dbReference>
<reference evidence="13" key="1">
    <citation type="journal article" date="2023" name="GigaByte">
        <title>Genome assembly of the bearded iris, Iris pallida Lam.</title>
        <authorList>
            <person name="Bruccoleri R.E."/>
            <person name="Oakeley E.J."/>
            <person name="Faust A.M.E."/>
            <person name="Altorfer M."/>
            <person name="Dessus-Babus S."/>
            <person name="Burckhardt D."/>
            <person name="Oertli M."/>
            <person name="Naumann U."/>
            <person name="Petersen F."/>
            <person name="Wong J."/>
        </authorList>
    </citation>
    <scope>NUCLEOTIDE SEQUENCE</scope>
    <source>
        <strain evidence="13">GSM-AAB239-AS_SAM_17_03QT</strain>
    </source>
</reference>
<keyword evidence="14" id="KW-1185">Reference proteome</keyword>
<keyword evidence="3" id="KW-0808">Transferase</keyword>
<dbReference type="GO" id="GO:0004674">
    <property type="term" value="F:protein serine/threonine kinase activity"/>
    <property type="evidence" value="ECO:0007669"/>
    <property type="project" value="UniProtKB-KW"/>
</dbReference>
<comment type="similarity">
    <text evidence="1">Belongs to the protein kinase superfamily. CAMK Ser/Thr protein kinase family. SNF1 subfamily.</text>
</comment>
<dbReference type="FunFam" id="1.10.510.10:FF:000571">
    <property type="entry name" value="Maternal embryonic leucine zipper kinase"/>
    <property type="match status" value="1"/>
</dbReference>
<evidence type="ECO:0000256" key="3">
    <source>
        <dbReference type="ARBA" id="ARBA00022679"/>
    </source>
</evidence>
<dbReference type="Pfam" id="PF00069">
    <property type="entry name" value="Pkinase"/>
    <property type="match status" value="1"/>
</dbReference>
<sequence>MTEALHRDYQIGEEIGSGRFGIVYRCTSSSSGEQFAVKSINKALLVDPVDRDCIDTEAKLTHLASSSSSSHSGSHTVRLHGVYEDSSFLHLVLDLCDGSDLFDHLSRHAPLPEPEAASIMTSVIEAISSCHKNGVAHRDIKPDNILFDGQGGLRLADFGSAGWFGGGGNSTTMMSGLVGTAHYVAPEVVRGEEYGEKVDIWSAGVVLYVMLGGGLPFEGGSAVEVFEAVMRGNLRFPTRIFGWVSPEAKDLMRRMMSKDVSRRLSAEQALRHPWITSGGGAR</sequence>
<keyword evidence="5 9" id="KW-0547">Nucleotide-binding</keyword>
<evidence type="ECO:0000256" key="7">
    <source>
        <dbReference type="ARBA" id="ARBA00022840"/>
    </source>
</evidence>
<accession>A0AAX6FP35</accession>
<evidence type="ECO:0000259" key="11">
    <source>
        <dbReference type="PROSITE" id="PS50011"/>
    </source>
</evidence>
<dbReference type="SMART" id="SM00220">
    <property type="entry name" value="S_TKc"/>
    <property type="match status" value="1"/>
</dbReference>
<feature type="binding site" evidence="9">
    <location>
        <position position="38"/>
    </location>
    <ligand>
        <name>ATP</name>
        <dbReference type="ChEBI" id="CHEBI:30616"/>
    </ligand>
</feature>
<evidence type="ECO:0000256" key="4">
    <source>
        <dbReference type="ARBA" id="ARBA00022737"/>
    </source>
</evidence>
<proteinExistence type="inferred from homology"/>
<dbReference type="Proteomes" id="UP001140949">
    <property type="component" value="Unassembled WGS sequence"/>
</dbReference>
<evidence type="ECO:0000256" key="6">
    <source>
        <dbReference type="ARBA" id="ARBA00022777"/>
    </source>
</evidence>
<evidence type="ECO:0000313" key="13">
    <source>
        <dbReference type="EMBL" id="KAJ6817785.1"/>
    </source>
</evidence>
<dbReference type="InterPro" id="IPR050205">
    <property type="entry name" value="CDPK_Ser/Thr_kinases"/>
</dbReference>
<dbReference type="CDD" id="cd05117">
    <property type="entry name" value="STKc_CAMK"/>
    <property type="match status" value="1"/>
</dbReference>
<evidence type="ECO:0000256" key="1">
    <source>
        <dbReference type="ARBA" id="ARBA00006234"/>
    </source>
</evidence>
<dbReference type="PROSITE" id="PS00107">
    <property type="entry name" value="PROTEIN_KINASE_ATP"/>
    <property type="match status" value="1"/>
</dbReference>
<evidence type="ECO:0000256" key="5">
    <source>
        <dbReference type="ARBA" id="ARBA00022741"/>
    </source>
</evidence>
<dbReference type="AlphaFoldDB" id="A0AAX6FP35"/>
<dbReference type="Gene3D" id="1.10.510.10">
    <property type="entry name" value="Transferase(Phosphotransferase) domain 1"/>
    <property type="match status" value="1"/>
</dbReference>
<evidence type="ECO:0000256" key="10">
    <source>
        <dbReference type="RuleBase" id="RU000304"/>
    </source>
</evidence>
<keyword evidence="7 9" id="KW-0067">ATP-binding</keyword>
<reference evidence="13" key="2">
    <citation type="submission" date="2023-04" db="EMBL/GenBank/DDBJ databases">
        <authorList>
            <person name="Bruccoleri R.E."/>
            <person name="Oakeley E.J."/>
            <person name="Faust A.-M."/>
            <person name="Dessus-Babus S."/>
            <person name="Altorfer M."/>
            <person name="Burckhardt D."/>
            <person name="Oertli M."/>
            <person name="Naumann U."/>
            <person name="Petersen F."/>
            <person name="Wong J."/>
        </authorList>
    </citation>
    <scope>NUCLEOTIDE SEQUENCE</scope>
    <source>
        <strain evidence="13">GSM-AAB239-AS_SAM_17_03QT</strain>
        <tissue evidence="13">Leaf</tissue>
    </source>
</reference>
<evidence type="ECO:0000256" key="8">
    <source>
        <dbReference type="ARBA" id="ARBA00058225"/>
    </source>
</evidence>
<evidence type="ECO:0000256" key="2">
    <source>
        <dbReference type="ARBA" id="ARBA00022527"/>
    </source>
</evidence>
<dbReference type="InterPro" id="IPR008271">
    <property type="entry name" value="Ser/Thr_kinase_AS"/>
</dbReference>
<dbReference type="PANTHER" id="PTHR24349">
    <property type="entry name" value="SERINE/THREONINE-PROTEIN KINASE"/>
    <property type="match status" value="1"/>
</dbReference>
<organism evidence="13 14">
    <name type="scientific">Iris pallida</name>
    <name type="common">Sweet iris</name>
    <dbReference type="NCBI Taxonomy" id="29817"/>
    <lineage>
        <taxon>Eukaryota</taxon>
        <taxon>Viridiplantae</taxon>
        <taxon>Streptophyta</taxon>
        <taxon>Embryophyta</taxon>
        <taxon>Tracheophyta</taxon>
        <taxon>Spermatophyta</taxon>
        <taxon>Magnoliopsida</taxon>
        <taxon>Liliopsida</taxon>
        <taxon>Asparagales</taxon>
        <taxon>Iridaceae</taxon>
        <taxon>Iridoideae</taxon>
        <taxon>Irideae</taxon>
        <taxon>Iris</taxon>
    </lineage>
</organism>
<comment type="caution">
    <text evidence="13">The sequence shown here is derived from an EMBL/GenBank/DDBJ whole genome shotgun (WGS) entry which is preliminary data.</text>
</comment>
<evidence type="ECO:0000256" key="9">
    <source>
        <dbReference type="PROSITE-ProRule" id="PRU10141"/>
    </source>
</evidence>
<dbReference type="InterPro" id="IPR011009">
    <property type="entry name" value="Kinase-like_dom_sf"/>
</dbReference>
<dbReference type="PROSITE" id="PS00108">
    <property type="entry name" value="PROTEIN_KINASE_ST"/>
    <property type="match status" value="1"/>
</dbReference>
<protein>
    <submittedName>
        <fullName evidence="13">Phosphoenolpyruvate carboxylase kinase 1-like</fullName>
    </submittedName>
</protein>
<dbReference type="PIRSF" id="PIRSF000654">
    <property type="entry name" value="Integrin-linked_kinase"/>
    <property type="match status" value="1"/>
</dbReference>
<keyword evidence="2 10" id="KW-0723">Serine/threonine-protein kinase</keyword>
<dbReference type="PROSITE" id="PS50011">
    <property type="entry name" value="PROTEIN_KINASE_DOM"/>
    <property type="match status" value="1"/>
</dbReference>
<name>A0AAX6FP35_IRIPA</name>
<evidence type="ECO:0000313" key="12">
    <source>
        <dbReference type="EMBL" id="KAJ6792512.1"/>
    </source>
</evidence>
<evidence type="ECO:0000313" key="14">
    <source>
        <dbReference type="Proteomes" id="UP001140949"/>
    </source>
</evidence>
<keyword evidence="6 13" id="KW-0418">Kinase</keyword>
<comment type="function">
    <text evidence="8">CIPK serine-threonine protein kinases interact with CBL proteins. Binding of a CBL protein to the regulatory NAF domain of CIPK protein lead to the activation of the kinase in a calcium-dependent manner.</text>
</comment>
<feature type="domain" description="Protein kinase" evidence="11">
    <location>
        <begin position="9"/>
        <end position="275"/>
    </location>
</feature>
<dbReference type="InterPro" id="IPR000719">
    <property type="entry name" value="Prot_kinase_dom"/>
</dbReference>
<dbReference type="GO" id="GO:0005524">
    <property type="term" value="F:ATP binding"/>
    <property type="evidence" value="ECO:0007669"/>
    <property type="project" value="UniProtKB-UniRule"/>
</dbReference>
<dbReference type="EMBL" id="JANAVB010027598">
    <property type="protein sequence ID" value="KAJ6817785.1"/>
    <property type="molecule type" value="Genomic_DNA"/>
</dbReference>
<dbReference type="EMBL" id="JANAVB010043420">
    <property type="protein sequence ID" value="KAJ6792512.1"/>
    <property type="molecule type" value="Genomic_DNA"/>
</dbReference>
<keyword evidence="4" id="KW-0677">Repeat</keyword>
<dbReference type="SUPFAM" id="SSF56112">
    <property type="entry name" value="Protein kinase-like (PK-like)"/>
    <property type="match status" value="1"/>
</dbReference>